<organism evidence="5 6">
    <name type="scientific">Caulifigura coniformis</name>
    <dbReference type="NCBI Taxonomy" id="2527983"/>
    <lineage>
        <taxon>Bacteria</taxon>
        <taxon>Pseudomonadati</taxon>
        <taxon>Planctomycetota</taxon>
        <taxon>Planctomycetia</taxon>
        <taxon>Planctomycetales</taxon>
        <taxon>Planctomycetaceae</taxon>
        <taxon>Caulifigura</taxon>
    </lineage>
</organism>
<dbReference type="InterPro" id="IPR048503">
    <property type="entry name" value="NamZ_C"/>
</dbReference>
<gene>
    <name evidence="5" type="primary">estB_3</name>
    <name evidence="5" type="ORF">Pan44_35140</name>
</gene>
<evidence type="ECO:0000256" key="1">
    <source>
        <dbReference type="SAM" id="SignalP"/>
    </source>
</evidence>
<dbReference type="Gene3D" id="3.90.1150.140">
    <property type="match status" value="1"/>
</dbReference>
<dbReference type="EC" id="3.1.1.-" evidence="5"/>
<protein>
    <submittedName>
        <fullName evidence="5">Esterase EstB</fullName>
        <ecNumber evidence="5">3.1.1.-</ecNumber>
    </submittedName>
</protein>
<dbReference type="InParanoid" id="A0A517SH68"/>
<feature type="domain" description="Peptidoglycan beta-N-acetylmuramidase NamZ N-terminal" evidence="3">
    <location>
        <begin position="423"/>
        <end position="623"/>
    </location>
</feature>
<dbReference type="PANTHER" id="PTHR42915">
    <property type="entry name" value="HYPOTHETICAL 460 KDA PROTEIN IN FEUA-SIGW INTERGENIC REGION [PRECURSOR]"/>
    <property type="match status" value="1"/>
</dbReference>
<accession>A0A517SH68</accession>
<evidence type="ECO:0000259" key="3">
    <source>
        <dbReference type="Pfam" id="PF07075"/>
    </source>
</evidence>
<dbReference type="InterPro" id="IPR012338">
    <property type="entry name" value="Beta-lactam/transpept-like"/>
</dbReference>
<dbReference type="InterPro" id="IPR008302">
    <property type="entry name" value="NamZ"/>
</dbReference>
<dbReference type="Gene3D" id="3.40.710.10">
    <property type="entry name" value="DD-peptidase/beta-lactamase superfamily"/>
    <property type="match status" value="1"/>
</dbReference>
<dbReference type="Pfam" id="PF07075">
    <property type="entry name" value="NamZ_N"/>
    <property type="match status" value="1"/>
</dbReference>
<reference evidence="5 6" key="1">
    <citation type="submission" date="2019-02" db="EMBL/GenBank/DDBJ databases">
        <title>Deep-cultivation of Planctomycetes and their phenomic and genomic characterization uncovers novel biology.</title>
        <authorList>
            <person name="Wiegand S."/>
            <person name="Jogler M."/>
            <person name="Boedeker C."/>
            <person name="Pinto D."/>
            <person name="Vollmers J."/>
            <person name="Rivas-Marin E."/>
            <person name="Kohn T."/>
            <person name="Peeters S.H."/>
            <person name="Heuer A."/>
            <person name="Rast P."/>
            <person name="Oberbeckmann S."/>
            <person name="Bunk B."/>
            <person name="Jeske O."/>
            <person name="Meyerdierks A."/>
            <person name="Storesund J.E."/>
            <person name="Kallscheuer N."/>
            <person name="Luecker S."/>
            <person name="Lage O.M."/>
            <person name="Pohl T."/>
            <person name="Merkel B.J."/>
            <person name="Hornburger P."/>
            <person name="Mueller R.-W."/>
            <person name="Bruemmer F."/>
            <person name="Labrenz M."/>
            <person name="Spormann A.M."/>
            <person name="Op den Camp H."/>
            <person name="Overmann J."/>
            <person name="Amann R."/>
            <person name="Jetten M.S.M."/>
            <person name="Mascher T."/>
            <person name="Medema M.H."/>
            <person name="Devos D.P."/>
            <person name="Kaster A.-K."/>
            <person name="Ovreas L."/>
            <person name="Rohde M."/>
            <person name="Galperin M.Y."/>
            <person name="Jogler C."/>
        </authorList>
    </citation>
    <scope>NUCLEOTIDE SEQUENCE [LARGE SCALE GENOMIC DNA]</scope>
    <source>
        <strain evidence="5 6">Pan44</strain>
    </source>
</reference>
<dbReference type="KEGG" id="ccos:Pan44_35140"/>
<feature type="domain" description="Peptidoglycan beta-N-acetylmuramidase NamZ C-terminal" evidence="4">
    <location>
        <begin position="627"/>
        <end position="776"/>
    </location>
</feature>
<dbReference type="OrthoDB" id="9801061at2"/>
<dbReference type="Pfam" id="PF20732">
    <property type="entry name" value="NamZ_C"/>
    <property type="match status" value="1"/>
</dbReference>
<dbReference type="Pfam" id="PF00144">
    <property type="entry name" value="Beta-lactamase"/>
    <property type="match status" value="1"/>
</dbReference>
<name>A0A517SH68_9PLAN</name>
<dbReference type="InterPro" id="IPR048502">
    <property type="entry name" value="NamZ_N"/>
</dbReference>
<dbReference type="SUPFAM" id="SSF56601">
    <property type="entry name" value="beta-lactamase/transpeptidase-like"/>
    <property type="match status" value="1"/>
</dbReference>
<keyword evidence="1" id="KW-0732">Signal</keyword>
<dbReference type="PANTHER" id="PTHR42915:SF1">
    <property type="entry name" value="PEPTIDOGLYCAN BETA-N-ACETYLMURAMIDASE NAMZ"/>
    <property type="match status" value="1"/>
</dbReference>
<dbReference type="Proteomes" id="UP000315700">
    <property type="component" value="Chromosome"/>
</dbReference>
<feature type="domain" description="Beta-lactamase-related" evidence="2">
    <location>
        <begin position="51"/>
        <end position="380"/>
    </location>
</feature>
<keyword evidence="6" id="KW-1185">Reference proteome</keyword>
<dbReference type="AlphaFoldDB" id="A0A517SH68"/>
<feature type="signal peptide" evidence="1">
    <location>
        <begin position="1"/>
        <end position="28"/>
    </location>
</feature>
<dbReference type="Gene3D" id="3.40.50.12170">
    <property type="entry name" value="Uncharacterised protein PF07075, DUF1343"/>
    <property type="match status" value="1"/>
</dbReference>
<evidence type="ECO:0000259" key="2">
    <source>
        <dbReference type="Pfam" id="PF00144"/>
    </source>
</evidence>
<feature type="chain" id="PRO_5022110190" evidence="1">
    <location>
        <begin position="29"/>
        <end position="776"/>
    </location>
</feature>
<evidence type="ECO:0000313" key="5">
    <source>
        <dbReference type="EMBL" id="QDT55471.1"/>
    </source>
</evidence>
<dbReference type="InterPro" id="IPR001466">
    <property type="entry name" value="Beta-lactam-related"/>
</dbReference>
<dbReference type="RefSeq" id="WP_145031295.1">
    <property type="nucleotide sequence ID" value="NZ_CP036271.1"/>
</dbReference>
<proteinExistence type="predicted"/>
<sequence length="776" mass="85091" precursor="true">MMKSRTYVRCWMALVAGVCLCVSSQLLAAPPKLSVVDPADVGMDAKRLAEIDRIVEEGLARGNMPGAVVLVGRHGGIAFRKAYGQKQLEPEKAPMTIDTVFDMASITKPMATATSVMKLIEEGKLGLDDPVSKYIPEFAANGKDVITIRDLLTHQSGLIADNSINDYAGTPEESYKKIAALPFKEPHRSKFIYSDVNFITLGRIVEVVSGQDVNKFARATFYEPLGMSETGYLPDDDLKKRAAPTEKRNDAWMQGEVHDPRAYRLEGVAGHAGLFSTVQDIAVYAQMMLNGGEYGGVRVLKPETVKLMTTPNPLPGGRGVRGLGWDMRTGYSINRGDRLSDKAFGHGGFTGTVLWIDPELDLFFVFLSNRVHPNGKGSVNQLAGRIASTIGLSITDAEVPGKVLTGLDVLRRDRFEPLKGRKIGLITNQTGIASDWTNEVKLLHEAKELELKVLFSPEHGFQGKLDQSNIGNSKDEATGLPVFSLYGETRSPTTESLAGLDTIVFDIQDIGARFYTYPSTMANAMQAAAKHGLKFVVLDRPNPINGADVEGPVLDEGKQTFIGFHTLPIRHGMTVGELALMYKEEKGLTLDLQIIKCEGWKRGDYFDATGLPWVNPSPNMRNLSEALLYPGVGMVEYTNVSVGRGTDRPFELFGAPWLDAVKFAAALNAAKLEGVRFMPVKFTPTAAKFPKQECQGVDIIVTDRLKLKPVRLGLTLVQVLRRDYPNDWKPDGLEKLLLNQAALDALLAGKTPLDVEAANEEALTGFLRRRQSFLIY</sequence>
<evidence type="ECO:0000313" key="6">
    <source>
        <dbReference type="Proteomes" id="UP000315700"/>
    </source>
</evidence>
<keyword evidence="5" id="KW-0378">Hydrolase</keyword>
<dbReference type="GO" id="GO:0033922">
    <property type="term" value="F:peptidoglycan beta-N-acetylmuramidase activity"/>
    <property type="evidence" value="ECO:0007669"/>
    <property type="project" value="InterPro"/>
</dbReference>
<evidence type="ECO:0000259" key="4">
    <source>
        <dbReference type="Pfam" id="PF20732"/>
    </source>
</evidence>
<dbReference type="EMBL" id="CP036271">
    <property type="protein sequence ID" value="QDT55471.1"/>
    <property type="molecule type" value="Genomic_DNA"/>
</dbReference>